<protein>
    <recommendedName>
        <fullName evidence="4 10">4-alpha-glucanotransferase</fullName>
        <ecNumber evidence="3 10">2.4.1.25</ecNumber>
    </recommendedName>
    <alternativeName>
        <fullName evidence="8 10">Amylomaltase</fullName>
    </alternativeName>
    <alternativeName>
        <fullName evidence="9 10">Disproportionating enzyme</fullName>
    </alternativeName>
</protein>
<dbReference type="InterPro" id="IPR048458">
    <property type="entry name" value="MalQ_N"/>
</dbReference>
<dbReference type="Pfam" id="PF02446">
    <property type="entry name" value="Glyco_hydro_77"/>
    <property type="match status" value="1"/>
</dbReference>
<dbReference type="GO" id="GO:0004134">
    <property type="term" value="F:4-alpha-glucanotransferase activity"/>
    <property type="evidence" value="ECO:0007669"/>
    <property type="project" value="UniProtKB-EC"/>
</dbReference>
<evidence type="ECO:0000256" key="8">
    <source>
        <dbReference type="ARBA" id="ARBA00031423"/>
    </source>
</evidence>
<comment type="caution">
    <text evidence="12">The sequence shown here is derived from an EMBL/GenBank/DDBJ whole genome shotgun (WGS) entry which is preliminary data.</text>
</comment>
<keyword evidence="5 10" id="KW-0328">Glycosyltransferase</keyword>
<evidence type="ECO:0000313" key="13">
    <source>
        <dbReference type="Proteomes" id="UP001595478"/>
    </source>
</evidence>
<reference evidence="13" key="1">
    <citation type="journal article" date="2019" name="Int. J. Syst. Evol. Microbiol.">
        <title>The Global Catalogue of Microorganisms (GCM) 10K type strain sequencing project: providing services to taxonomists for standard genome sequencing and annotation.</title>
        <authorList>
            <consortium name="The Broad Institute Genomics Platform"/>
            <consortium name="The Broad Institute Genome Sequencing Center for Infectious Disease"/>
            <person name="Wu L."/>
            <person name="Ma J."/>
        </authorList>
    </citation>
    <scope>NUCLEOTIDE SEQUENCE [LARGE SCALE GENOMIC DNA]</scope>
    <source>
        <strain evidence="13">KCTC 52473</strain>
    </source>
</reference>
<feature type="domain" description="MalQ N-terminal beta-sandwich" evidence="11">
    <location>
        <begin position="67"/>
        <end position="164"/>
    </location>
</feature>
<evidence type="ECO:0000256" key="10">
    <source>
        <dbReference type="RuleBase" id="RU361207"/>
    </source>
</evidence>
<evidence type="ECO:0000256" key="2">
    <source>
        <dbReference type="ARBA" id="ARBA00005684"/>
    </source>
</evidence>
<dbReference type="Pfam" id="PF21226">
    <property type="entry name" value="MalQ_N"/>
    <property type="match status" value="1"/>
</dbReference>
<evidence type="ECO:0000256" key="5">
    <source>
        <dbReference type="ARBA" id="ARBA00022676"/>
    </source>
</evidence>
<evidence type="ECO:0000256" key="6">
    <source>
        <dbReference type="ARBA" id="ARBA00022679"/>
    </source>
</evidence>
<dbReference type="EMBL" id="JBHRSW010000005">
    <property type="protein sequence ID" value="MFC3120494.1"/>
    <property type="molecule type" value="Genomic_DNA"/>
</dbReference>
<sequence length="732" mass="82260">MSKHLIEELVKIKGIDSDYIDAWGRPATIAHDNQIKLLNAMGYDLSDESRLNEQLSNEAICEWLTALNPVYVFRKSQIVELAVRVSIQDAGEVHTLVINLEKGDTQKIKFVPADCKLVAAQEIDGIEYHQYMLTIDAPLAIGYHQISLRKARKNIASSCLIFAPDACYIPRDLANGKKYWGLSVQLYCLKSKRNWGIGDFSDLCYLVENAAKLGADFIGLNPIHALFPASPDACSPYGPSSRRWINFLYIDIESIAGFSSSVVQDYLKENDTYSKLHELRETEFVDYEGVAEQKLGVLAVLYAHYCSHYLNKNSKQKRQFDQFVEKGGDSLHTLAVFEALQLKFKEEEKPYWGWQVFPPAYQEAHLPAVKRFAKKHAYDVDFHKFLQWQATLQFDAASKAAKSAGMKIGLYRDLAVGVGDGSAEIWGNQSLYCTNVSVGAPPDVLGPLGQKWGLPPMEPDALYQQAYQPIIDLFESNMHASGALRIDHVMALLRLWWVHKDDDATDGAYVNYPIDDLLAVLALESQRNKSIVIGEDLGTVPDSIRTKLQENGIYSYRVFFFEQAEDGGFYSPAHYPVQSMSTLTTHDMPTLSGFWHCDDLVLGKELGVYPDEAVLNALYADRHASKQRILDSLHGHQSIPDTISRDVNYVGMSTALNHGMQVHMAKGSSTLLSLQLEDWLEMEKPVNIPGTFKEYPNWKRKLSHDLEDIFTRNDIQTLAASITQGRVGASQP</sequence>
<evidence type="ECO:0000256" key="3">
    <source>
        <dbReference type="ARBA" id="ARBA00012560"/>
    </source>
</evidence>
<dbReference type="PANTHER" id="PTHR32438:SF5">
    <property type="entry name" value="4-ALPHA-GLUCANOTRANSFERASE DPE1, CHLOROPLASTIC_AMYLOPLASTIC"/>
    <property type="match status" value="1"/>
</dbReference>
<comment type="similarity">
    <text evidence="2 10">Belongs to the disproportionating enzyme family.</text>
</comment>
<dbReference type="InterPro" id="IPR017853">
    <property type="entry name" value="GH"/>
</dbReference>
<dbReference type="Proteomes" id="UP001595478">
    <property type="component" value="Unassembled WGS sequence"/>
</dbReference>
<evidence type="ECO:0000256" key="4">
    <source>
        <dbReference type="ARBA" id="ARBA00020295"/>
    </source>
</evidence>
<accession>A0ABV7FJN0</accession>
<dbReference type="NCBIfam" id="NF008274">
    <property type="entry name" value="PRK11052.1"/>
    <property type="match status" value="1"/>
</dbReference>
<dbReference type="PANTHER" id="PTHR32438">
    <property type="entry name" value="4-ALPHA-GLUCANOTRANSFERASE DPE1, CHLOROPLASTIC/AMYLOPLASTIC"/>
    <property type="match status" value="1"/>
</dbReference>
<dbReference type="EC" id="2.4.1.25" evidence="3 10"/>
<evidence type="ECO:0000256" key="7">
    <source>
        <dbReference type="ARBA" id="ARBA00023277"/>
    </source>
</evidence>
<dbReference type="SUPFAM" id="SSF51445">
    <property type="entry name" value="(Trans)glycosidases"/>
    <property type="match status" value="1"/>
</dbReference>
<evidence type="ECO:0000313" key="12">
    <source>
        <dbReference type="EMBL" id="MFC3120494.1"/>
    </source>
</evidence>
<comment type="catalytic activity">
    <reaction evidence="1 10">
        <text>Transfers a segment of a (1-&gt;4)-alpha-D-glucan to a new position in an acceptor, which may be glucose or a (1-&gt;4)-alpha-D-glucan.</text>
        <dbReference type="EC" id="2.4.1.25"/>
    </reaction>
</comment>
<gene>
    <name evidence="12" type="primary">malQ</name>
    <name evidence="12" type="ORF">ACFOHL_02565</name>
</gene>
<dbReference type="Gene3D" id="3.20.20.80">
    <property type="entry name" value="Glycosidases"/>
    <property type="match status" value="1"/>
</dbReference>
<organism evidence="12 13">
    <name type="scientific">Agaribacter flavus</name>
    <dbReference type="NCBI Taxonomy" id="1902781"/>
    <lineage>
        <taxon>Bacteria</taxon>
        <taxon>Pseudomonadati</taxon>
        <taxon>Pseudomonadota</taxon>
        <taxon>Gammaproteobacteria</taxon>
        <taxon>Alteromonadales</taxon>
        <taxon>Alteromonadaceae</taxon>
        <taxon>Agaribacter</taxon>
    </lineage>
</organism>
<dbReference type="NCBIfam" id="TIGR00217">
    <property type="entry name" value="malQ"/>
    <property type="match status" value="1"/>
</dbReference>
<name>A0ABV7FJN0_9ALTE</name>
<keyword evidence="6 10" id="KW-0808">Transferase</keyword>
<dbReference type="InterPro" id="IPR003385">
    <property type="entry name" value="Glyco_hydro_77"/>
</dbReference>
<evidence type="ECO:0000259" key="11">
    <source>
        <dbReference type="Pfam" id="PF21226"/>
    </source>
</evidence>
<evidence type="ECO:0000256" key="9">
    <source>
        <dbReference type="ARBA" id="ARBA00031501"/>
    </source>
</evidence>
<dbReference type="RefSeq" id="WP_376918952.1">
    <property type="nucleotide sequence ID" value="NZ_JBHRSW010000005.1"/>
</dbReference>
<keyword evidence="13" id="KW-1185">Reference proteome</keyword>
<keyword evidence="7 10" id="KW-0119">Carbohydrate metabolism</keyword>
<proteinExistence type="inferred from homology"/>
<evidence type="ECO:0000256" key="1">
    <source>
        <dbReference type="ARBA" id="ARBA00000439"/>
    </source>
</evidence>